<evidence type="ECO:0000313" key="1">
    <source>
        <dbReference type="EMBL" id="MCC2616803.1"/>
    </source>
</evidence>
<evidence type="ECO:0000313" key="2">
    <source>
        <dbReference type="Proteomes" id="UP001520878"/>
    </source>
</evidence>
<dbReference type="Proteomes" id="UP001520878">
    <property type="component" value="Unassembled WGS sequence"/>
</dbReference>
<name>A0ABS8G8P5_9ALTE</name>
<comment type="caution">
    <text evidence="1">The sequence shown here is derived from an EMBL/GenBank/DDBJ whole genome shotgun (WGS) entry which is preliminary data.</text>
</comment>
<reference evidence="1 2" key="1">
    <citation type="submission" date="2021-10" db="EMBL/GenBank/DDBJ databases">
        <title>Draft genome of Aestuariibacter halophilus JC2043.</title>
        <authorList>
            <person name="Emsley S.A."/>
            <person name="Pfannmuller K.M."/>
            <person name="Ushijima B."/>
            <person name="Saw J.H."/>
            <person name="Videau P."/>
        </authorList>
    </citation>
    <scope>NUCLEOTIDE SEQUENCE [LARGE SCALE GENOMIC DNA]</scope>
    <source>
        <strain evidence="1 2">JC2043</strain>
    </source>
</reference>
<gene>
    <name evidence="1" type="ORF">LJ739_11175</name>
</gene>
<organism evidence="1 2">
    <name type="scientific">Fluctibacter halophilus</name>
    <dbReference type="NCBI Taxonomy" id="226011"/>
    <lineage>
        <taxon>Bacteria</taxon>
        <taxon>Pseudomonadati</taxon>
        <taxon>Pseudomonadota</taxon>
        <taxon>Gammaproteobacteria</taxon>
        <taxon>Alteromonadales</taxon>
        <taxon>Alteromonadaceae</taxon>
        <taxon>Fluctibacter</taxon>
    </lineage>
</organism>
<dbReference type="EMBL" id="JAJEWP010000002">
    <property type="protein sequence ID" value="MCC2616803.1"/>
    <property type="molecule type" value="Genomic_DNA"/>
</dbReference>
<protein>
    <submittedName>
        <fullName evidence="1">Uncharacterized protein</fullName>
    </submittedName>
</protein>
<sequence>MPFGSDDLYKLKLSGNVLCVSMRGVWPKTLINTIFEQTRALVKDIRHEPWAALVDMREWIMPTMEGQESFQAIYDWCAANNQTHEATVCSFDLQKRIVSESTSYDANTQVYTRTVEEAARWLVDKGFTFSPKDHAVLLGQADTSSQ</sequence>
<keyword evidence="2" id="KW-1185">Reference proteome</keyword>
<proteinExistence type="predicted"/>
<dbReference type="RefSeq" id="WP_229160497.1">
    <property type="nucleotide sequence ID" value="NZ_JAJEWP010000002.1"/>
</dbReference>
<accession>A0ABS8G8P5</accession>